<dbReference type="SUPFAM" id="SSF143100">
    <property type="entry name" value="TTHA1013/TTHA0281-like"/>
    <property type="match status" value="1"/>
</dbReference>
<dbReference type="Gene3D" id="3.30.160.250">
    <property type="match status" value="1"/>
</dbReference>
<dbReference type="InterPro" id="IPR035069">
    <property type="entry name" value="TTHA1013/TTHA0281-like"/>
</dbReference>
<organism evidence="1 2">
    <name type="scientific">Candidatus Roizmanbacteria bacterium GW2011_GWB1_40_7</name>
    <dbReference type="NCBI Taxonomy" id="1618482"/>
    <lineage>
        <taxon>Bacteria</taxon>
        <taxon>Candidatus Roizmaniibacteriota</taxon>
    </lineage>
</organism>
<name>A0A0G0T5Y6_9BACT</name>
<dbReference type="AlphaFoldDB" id="A0A0G0T5Y6"/>
<evidence type="ECO:0000313" key="1">
    <source>
        <dbReference type="EMBL" id="KKR72443.1"/>
    </source>
</evidence>
<reference evidence="1 2" key="1">
    <citation type="journal article" date="2015" name="Nature">
        <title>rRNA introns, odd ribosomes, and small enigmatic genomes across a large radiation of phyla.</title>
        <authorList>
            <person name="Brown C.T."/>
            <person name="Hug L.A."/>
            <person name="Thomas B.C."/>
            <person name="Sharon I."/>
            <person name="Castelle C.J."/>
            <person name="Singh A."/>
            <person name="Wilkins M.J."/>
            <person name="Williams K.H."/>
            <person name="Banfield J.F."/>
        </authorList>
    </citation>
    <scope>NUCLEOTIDE SEQUENCE [LARGE SCALE GENOMIC DNA]</scope>
</reference>
<sequence>MQTKILNYRIIITPDRQTGTNKPGYTAICPTLGVADDGDTIEEAIQNVKGAIQSYVDSLIKDKQSVPIDNLEQDIVTTTQIEAPARFQFQ</sequence>
<accession>A0A0G0T5Y6</accession>
<evidence type="ECO:0000313" key="2">
    <source>
        <dbReference type="Proteomes" id="UP000034664"/>
    </source>
</evidence>
<protein>
    <submittedName>
        <fullName evidence="1">Uncharacterized protein</fullName>
    </submittedName>
</protein>
<comment type="caution">
    <text evidence="1">The sequence shown here is derived from an EMBL/GenBank/DDBJ whole genome shotgun (WGS) entry which is preliminary data.</text>
</comment>
<dbReference type="Proteomes" id="UP000034664">
    <property type="component" value="Unassembled WGS sequence"/>
</dbReference>
<gene>
    <name evidence="1" type="ORF">UU14_C0005G0011</name>
</gene>
<proteinExistence type="predicted"/>
<dbReference type="EMBL" id="LBZM01000005">
    <property type="protein sequence ID" value="KKR72443.1"/>
    <property type="molecule type" value="Genomic_DNA"/>
</dbReference>